<dbReference type="InterPro" id="IPR001433">
    <property type="entry name" value="OxRdtase_FAD/NAD-bd"/>
</dbReference>
<evidence type="ECO:0000256" key="7">
    <source>
        <dbReference type="ARBA" id="ARBA00023002"/>
    </source>
</evidence>
<dbReference type="GO" id="GO:0009086">
    <property type="term" value="P:methionine biosynthetic process"/>
    <property type="evidence" value="ECO:0007669"/>
    <property type="project" value="TreeGrafter"/>
</dbReference>
<comment type="cofactor">
    <cofactor evidence="2">
        <name>FAD</name>
        <dbReference type="ChEBI" id="CHEBI:57692"/>
    </cofactor>
</comment>
<dbReference type="GO" id="GO:0030586">
    <property type="term" value="F:[methionine synthase] reductase (NADPH) activity"/>
    <property type="evidence" value="ECO:0007669"/>
    <property type="project" value="UniProtKB-EC"/>
</dbReference>
<dbReference type="Gene3D" id="3.40.50.80">
    <property type="entry name" value="Nucleotide-binding domain of ferredoxin-NADP reductase (FNR) module"/>
    <property type="match status" value="1"/>
</dbReference>
<dbReference type="Gene3D" id="1.20.990.10">
    <property type="entry name" value="NADPH-cytochrome p450 Reductase, Chain A, domain 3"/>
    <property type="match status" value="1"/>
</dbReference>
<dbReference type="GO" id="GO:0050667">
    <property type="term" value="P:homocysteine metabolic process"/>
    <property type="evidence" value="ECO:0007669"/>
    <property type="project" value="TreeGrafter"/>
</dbReference>
<dbReference type="Pfam" id="PF00667">
    <property type="entry name" value="FAD_binding_1"/>
    <property type="match status" value="1"/>
</dbReference>
<dbReference type="GO" id="GO:0005829">
    <property type="term" value="C:cytosol"/>
    <property type="evidence" value="ECO:0007669"/>
    <property type="project" value="TreeGrafter"/>
</dbReference>
<evidence type="ECO:0000256" key="9">
    <source>
        <dbReference type="ARBA" id="ARBA00040659"/>
    </source>
</evidence>
<dbReference type="SUPFAM" id="SSF52343">
    <property type="entry name" value="Ferredoxin reductase-like, C-terminal NADP-linked domain"/>
    <property type="match status" value="1"/>
</dbReference>
<evidence type="ECO:0000256" key="6">
    <source>
        <dbReference type="ARBA" id="ARBA00022857"/>
    </source>
</evidence>
<dbReference type="FunFam" id="3.40.50.80:FF:000001">
    <property type="entry name" value="NADPH--cytochrome P450 reductase 1"/>
    <property type="match status" value="1"/>
</dbReference>
<keyword evidence="3" id="KW-0285">Flavoprotein</keyword>
<sequence length="474" mass="53722">MKMVALSAFEDIIADLQEIEKLSLPEFKQTPLKVCYTNDNNTETTYDGSGPPLPFAASKIFDADILTWKRLTAANEDCKAVYEITLDVEDSSLTFKAGDTVGIIPQNDDSDIGFIVNHLNLASTVDLPYSIIIESNIKGSKLPIHIPVKSTLRHVLRYCVELRSLLKKAFLLSLSRYTKDDEERKILEYLCSKEGSAAYTNHVLNKRLCILDIFSIFKTCKPPIEVLLGNLPRLLPRPYSIVNSGLKNNKVMKICFSVMTSNNRKGLTTGWLERLILNREATLENGFKNMNISIESQSKQKVSIYLRKNFSMFCLPENLEKPLILIGPGTGVSPFIGFLEEREFLKETNQDIQFGDVHLYFGCRNPKLDFIYEEQLNTYLAKGTLNKLFTAFSRVNSEKKYIQDALTESGKEVVKLIKEGAHVYICGDLNTMAVEVKEILINCFVEHGDMTLEEAKAKISYMQKEHQYVVDAWS</sequence>
<evidence type="ECO:0000313" key="12">
    <source>
        <dbReference type="Proteomes" id="UP000648187"/>
    </source>
</evidence>
<dbReference type="PRINTS" id="PR00371">
    <property type="entry name" value="FPNCR"/>
</dbReference>
<dbReference type="PANTHER" id="PTHR19384:SF84">
    <property type="entry name" value="METHIONINE SYNTHASE REDUCTASE"/>
    <property type="match status" value="1"/>
</dbReference>
<evidence type="ECO:0000256" key="1">
    <source>
        <dbReference type="ARBA" id="ARBA00001917"/>
    </source>
</evidence>
<dbReference type="SUPFAM" id="SSF63380">
    <property type="entry name" value="Riboflavin synthase domain-like"/>
    <property type="match status" value="1"/>
</dbReference>
<gene>
    <name evidence="11" type="ORF">HW555_001769</name>
</gene>
<dbReference type="PROSITE" id="PS51384">
    <property type="entry name" value="FAD_FR"/>
    <property type="match status" value="1"/>
</dbReference>
<keyword evidence="12" id="KW-1185">Reference proteome</keyword>
<keyword evidence="7" id="KW-0560">Oxidoreductase</keyword>
<accession>A0A835LEZ9</accession>
<dbReference type="InterPro" id="IPR023173">
    <property type="entry name" value="NADPH_Cyt_P450_Rdtase_alpha"/>
</dbReference>
<keyword evidence="4" id="KW-0288">FMN</keyword>
<name>A0A835LEZ9_SPOEX</name>
<evidence type="ECO:0000256" key="4">
    <source>
        <dbReference type="ARBA" id="ARBA00022643"/>
    </source>
</evidence>
<feature type="domain" description="FAD-binding FR-type" evidence="10">
    <location>
        <begin position="58"/>
        <end position="316"/>
    </location>
</feature>
<dbReference type="GO" id="GO:0010181">
    <property type="term" value="F:FMN binding"/>
    <property type="evidence" value="ECO:0007669"/>
    <property type="project" value="TreeGrafter"/>
</dbReference>
<dbReference type="Pfam" id="PF00175">
    <property type="entry name" value="NAD_binding_1"/>
    <property type="match status" value="1"/>
</dbReference>
<comment type="cofactor">
    <cofactor evidence="1">
        <name>FMN</name>
        <dbReference type="ChEBI" id="CHEBI:58210"/>
    </cofactor>
</comment>
<dbReference type="Proteomes" id="UP000648187">
    <property type="component" value="Unassembled WGS sequence"/>
</dbReference>
<evidence type="ECO:0000313" key="11">
    <source>
        <dbReference type="EMBL" id="KAF9422565.1"/>
    </source>
</evidence>
<dbReference type="Gene3D" id="2.40.30.10">
    <property type="entry name" value="Translation factors"/>
    <property type="match status" value="1"/>
</dbReference>
<evidence type="ECO:0000256" key="2">
    <source>
        <dbReference type="ARBA" id="ARBA00001974"/>
    </source>
</evidence>
<proteinExistence type="predicted"/>
<reference evidence="11" key="1">
    <citation type="submission" date="2020-08" db="EMBL/GenBank/DDBJ databases">
        <title>Spodoptera exigua strain:BAW_Kor-Di-RS1 Genome sequencing and assembly.</title>
        <authorList>
            <person name="Kim J."/>
            <person name="Nam H.Y."/>
            <person name="Kwon M."/>
            <person name="Choi J.H."/>
            <person name="Cho S.R."/>
            <person name="Kim G.-H."/>
        </authorList>
    </citation>
    <scope>NUCLEOTIDE SEQUENCE</scope>
    <source>
        <strain evidence="11">BAW_Kor-Di-RS1</strain>
        <tissue evidence="11">Whole-body</tissue>
    </source>
</reference>
<dbReference type="InterPro" id="IPR017938">
    <property type="entry name" value="Riboflavin_synthase-like_b-brl"/>
</dbReference>
<dbReference type="FunFam" id="1.20.990.10:FF:000007">
    <property type="entry name" value="Methionine synthase reductase"/>
    <property type="match status" value="1"/>
</dbReference>
<evidence type="ECO:0000256" key="5">
    <source>
        <dbReference type="ARBA" id="ARBA00022827"/>
    </source>
</evidence>
<dbReference type="InterPro" id="IPR039261">
    <property type="entry name" value="FNR_nucleotide-bd"/>
</dbReference>
<dbReference type="AlphaFoldDB" id="A0A835LEZ9"/>
<protein>
    <recommendedName>
        <fullName evidence="9">Methionine synthase reductase</fullName>
        <ecNumber evidence="8">1.16.1.8</ecNumber>
    </recommendedName>
</protein>
<dbReference type="GO" id="GO:0050660">
    <property type="term" value="F:flavin adenine dinucleotide binding"/>
    <property type="evidence" value="ECO:0007669"/>
    <property type="project" value="TreeGrafter"/>
</dbReference>
<dbReference type="InterPro" id="IPR003097">
    <property type="entry name" value="CysJ-like_FAD-binding"/>
</dbReference>
<organism evidence="11 12">
    <name type="scientific">Spodoptera exigua</name>
    <name type="common">Beet armyworm</name>
    <name type="synonym">Noctua fulgens</name>
    <dbReference type="NCBI Taxonomy" id="7107"/>
    <lineage>
        <taxon>Eukaryota</taxon>
        <taxon>Metazoa</taxon>
        <taxon>Ecdysozoa</taxon>
        <taxon>Arthropoda</taxon>
        <taxon>Hexapoda</taxon>
        <taxon>Insecta</taxon>
        <taxon>Pterygota</taxon>
        <taxon>Neoptera</taxon>
        <taxon>Endopterygota</taxon>
        <taxon>Lepidoptera</taxon>
        <taxon>Glossata</taxon>
        <taxon>Ditrysia</taxon>
        <taxon>Noctuoidea</taxon>
        <taxon>Noctuidae</taxon>
        <taxon>Amphipyrinae</taxon>
        <taxon>Spodoptera</taxon>
    </lineage>
</organism>
<keyword evidence="6" id="KW-0521">NADP</keyword>
<keyword evidence="5" id="KW-0274">FAD</keyword>
<evidence type="ECO:0000259" key="10">
    <source>
        <dbReference type="PROSITE" id="PS51384"/>
    </source>
</evidence>
<dbReference type="InterPro" id="IPR017927">
    <property type="entry name" value="FAD-bd_FR_type"/>
</dbReference>
<evidence type="ECO:0000256" key="8">
    <source>
        <dbReference type="ARBA" id="ARBA00039088"/>
    </source>
</evidence>
<dbReference type="EMBL" id="JACKWZ010000015">
    <property type="protein sequence ID" value="KAF9422565.1"/>
    <property type="molecule type" value="Genomic_DNA"/>
</dbReference>
<evidence type="ECO:0000256" key="3">
    <source>
        <dbReference type="ARBA" id="ARBA00022630"/>
    </source>
</evidence>
<comment type="caution">
    <text evidence="11">The sequence shown here is derived from an EMBL/GenBank/DDBJ whole genome shotgun (WGS) entry which is preliminary data.</text>
</comment>
<dbReference type="PANTHER" id="PTHR19384">
    <property type="entry name" value="NITRIC OXIDE SYNTHASE-RELATED"/>
    <property type="match status" value="1"/>
</dbReference>
<dbReference type="EC" id="1.16.1.8" evidence="8"/>
<dbReference type="InterPro" id="IPR001709">
    <property type="entry name" value="Flavoprot_Pyr_Nucl_cyt_Rdtase"/>
</dbReference>